<dbReference type="EMBL" id="BMGT01000004">
    <property type="protein sequence ID" value="GGG88162.1"/>
    <property type="molecule type" value="Genomic_DNA"/>
</dbReference>
<dbReference type="InterPro" id="IPR011048">
    <property type="entry name" value="Haem_d1_sf"/>
</dbReference>
<dbReference type="SUPFAM" id="SSF81296">
    <property type="entry name" value="E set domains"/>
    <property type="match status" value="2"/>
</dbReference>
<evidence type="ECO:0000256" key="1">
    <source>
        <dbReference type="SAM" id="Phobius"/>
    </source>
</evidence>
<feature type="domain" description="Bacterial Ig-like" evidence="2">
    <location>
        <begin position="1488"/>
        <end position="1574"/>
    </location>
</feature>
<dbReference type="PANTHER" id="PTHR35580:SF1">
    <property type="entry name" value="PHYTASE-LIKE DOMAIN-CONTAINING PROTEIN"/>
    <property type="match status" value="1"/>
</dbReference>
<dbReference type="InterPro" id="IPR013783">
    <property type="entry name" value="Ig-like_fold"/>
</dbReference>
<dbReference type="InterPro" id="IPR015943">
    <property type="entry name" value="WD40/YVTN_repeat-like_dom_sf"/>
</dbReference>
<dbReference type="SUPFAM" id="SSF101898">
    <property type="entry name" value="NHL repeat"/>
    <property type="match status" value="2"/>
</dbReference>
<dbReference type="Gene3D" id="2.130.10.10">
    <property type="entry name" value="YVTN repeat-like/Quinoprotein amine dehydrogenase"/>
    <property type="match status" value="1"/>
</dbReference>
<keyword evidence="1" id="KW-0812">Transmembrane</keyword>
<dbReference type="Pfam" id="PF16640">
    <property type="entry name" value="Big_3_5"/>
    <property type="match status" value="1"/>
</dbReference>
<organism evidence="4 5">
    <name type="scientific">Edaphobacter dinghuensis</name>
    <dbReference type="NCBI Taxonomy" id="1560005"/>
    <lineage>
        <taxon>Bacteria</taxon>
        <taxon>Pseudomonadati</taxon>
        <taxon>Acidobacteriota</taxon>
        <taxon>Terriglobia</taxon>
        <taxon>Terriglobales</taxon>
        <taxon>Acidobacteriaceae</taxon>
        <taxon>Edaphobacter</taxon>
    </lineage>
</organism>
<feature type="transmembrane region" description="Helical" evidence="1">
    <location>
        <begin position="1665"/>
        <end position="1684"/>
    </location>
</feature>
<evidence type="ECO:0000259" key="3">
    <source>
        <dbReference type="Pfam" id="PF25778"/>
    </source>
</evidence>
<dbReference type="Pfam" id="PF06739">
    <property type="entry name" value="SBBP"/>
    <property type="match status" value="2"/>
</dbReference>
<evidence type="ECO:0000313" key="4">
    <source>
        <dbReference type="EMBL" id="GGG88162.1"/>
    </source>
</evidence>
<name>A0A917HST9_9BACT</name>
<dbReference type="InterPro" id="IPR057708">
    <property type="entry name" value="DUF7948"/>
</dbReference>
<dbReference type="SUPFAM" id="SSF51004">
    <property type="entry name" value="C-terminal (heme d1) domain of cytochrome cd1-nitrite reductase"/>
    <property type="match status" value="1"/>
</dbReference>
<evidence type="ECO:0000259" key="2">
    <source>
        <dbReference type="Pfam" id="PF16640"/>
    </source>
</evidence>
<dbReference type="InterPro" id="IPR032109">
    <property type="entry name" value="Big_3_5"/>
</dbReference>
<keyword evidence="1" id="KW-1133">Transmembrane helix</keyword>
<evidence type="ECO:0000313" key="5">
    <source>
        <dbReference type="Proteomes" id="UP000647241"/>
    </source>
</evidence>
<dbReference type="InterPro" id="IPR010620">
    <property type="entry name" value="SBBP_repeat"/>
</dbReference>
<protein>
    <submittedName>
        <fullName evidence="4">Uncharacterized protein</fullName>
    </submittedName>
</protein>
<dbReference type="Proteomes" id="UP000647241">
    <property type="component" value="Unassembled WGS sequence"/>
</dbReference>
<keyword evidence="1" id="KW-0472">Membrane</keyword>
<dbReference type="InterPro" id="IPR014756">
    <property type="entry name" value="Ig_E-set"/>
</dbReference>
<reference evidence="4" key="2">
    <citation type="submission" date="2020-09" db="EMBL/GenBank/DDBJ databases">
        <authorList>
            <person name="Sun Q."/>
            <person name="Zhou Y."/>
        </authorList>
    </citation>
    <scope>NUCLEOTIDE SEQUENCE</scope>
    <source>
        <strain evidence="4">CGMCC 1.12997</strain>
    </source>
</reference>
<dbReference type="PANTHER" id="PTHR35580">
    <property type="entry name" value="CELL SURFACE GLYCOPROTEIN (S-LAYER PROTEIN)-LIKE PROTEIN"/>
    <property type="match status" value="1"/>
</dbReference>
<reference evidence="4" key="1">
    <citation type="journal article" date="2014" name="Int. J. Syst. Evol. Microbiol.">
        <title>Complete genome sequence of Corynebacterium casei LMG S-19264T (=DSM 44701T), isolated from a smear-ripened cheese.</title>
        <authorList>
            <consortium name="US DOE Joint Genome Institute (JGI-PGF)"/>
            <person name="Walter F."/>
            <person name="Albersmeier A."/>
            <person name="Kalinowski J."/>
            <person name="Ruckert C."/>
        </authorList>
    </citation>
    <scope>NUCLEOTIDE SEQUENCE</scope>
    <source>
        <strain evidence="4">CGMCC 1.12997</strain>
    </source>
</reference>
<comment type="caution">
    <text evidence="4">The sequence shown here is derived from an EMBL/GenBank/DDBJ whole genome shotgun (WGS) entry which is preliminary data.</text>
</comment>
<gene>
    <name evidence="4" type="ORF">GCM10011585_35290</name>
</gene>
<dbReference type="InterPro" id="IPR052918">
    <property type="entry name" value="Motility_Chemotaxis_Reg"/>
</dbReference>
<dbReference type="Gene3D" id="2.60.40.10">
    <property type="entry name" value="Immunoglobulins"/>
    <property type="match status" value="4"/>
</dbReference>
<dbReference type="NCBIfam" id="NF012200">
    <property type="entry name" value="choice_anch_D"/>
    <property type="match status" value="2"/>
</dbReference>
<sequence>MKMRLVGGREDTVITGGDALEGHTNYLVGNDPAHWLRGLPNYTKVRYSRIYPGTDLVFYGNGESLEHDFEVQPGANPKQISFRLDGAEKVALDKNGNLQVSLAGGAIAFRRPIAYQTVAGVRRDVDAAFMVDHKGTIHFQLGNYDTSEKLVIDPVLSFSTYLSPLAPNANLIATDAGGNNYVAGYGTFGVPVTPGAFAGCTTCTTNTVVTFISKLSADGKNLIYSTVLGGNSFAQPTGIAVDANGNVLVSGWTGASDFPTKNGQTIATTINAYDGFLISLSADGSSLNYGTMLGTAPSVSPVPATYATAVAVDSSGNAYVTGETGDGFFISPGALDQTAVGMSRNSSDIFLAKFGPTGTLVYSAVLGTADPQNGGGGPTGASGITVDAAGDAFVAGQAGTLWPISSNAYLKQITGSMPYATPFVTKVSPDAKSILYSTYLDYAYVVTGIAALPTGDVFVAGNSPATTYPTTANAYQQNTGNSGAFLTELNADGSALDYSTVFGDTSYKINGLALDPDGDIWLAGQTSNPQFPLVHPIQAIFPPTTLFPALASTLDQFDPTGQTLKFSTFLGGSASGYASSVAVGANHKAHVSGAAGYGMYTTPSVYAGSVPSPSPGYSGATYAYVALIDPAVSSGTLCLASTQLSFNYLLPQTTASLIEHVTNCGDAPFDFTSITSDNAAFTVPAGTNSCIGSLAAGSSCDVSVEFAPTAVQAYAGQLTFTSNASITTTSIPLSGNGAEPLAEFGSQGASTTIFSSLLVGQTSPIRYVDVYNGGMVPLTIYPQQTAVSNGFVLAPGSNCTGTLAAHQYCTIVVQFAPQAPGTFSGTLSVSSSDPAHPTISAPLQGTAYASYPIATITALFNPSYPIGGTTPITMTVKGTNFFAASVVYINGVAQPTTYQSDTSLSVTFDPSVVNTVGAIPVTVVNPTPGGGSSSSYPLIGYRSLPLTASALTVDPVGGLLYAAIPATASQNPNTIIPINPATGAMMTPITVAAGPRALAVSDDGSELYVASTGVLQRINLKTLAIEKTFNLPVDSEWGQTYVQEMHVVPGSPQSIVVELFANVDPAEDGAALYNDSGLVNWIPGQSLVNGGNSIFWLDTFTFTSSPSIIYGLPVAPTGGTFFAEIQVSPSGLSRMAGGVMSGQPPQQSGSIVRSDGALLYTNTGQVWEPSTQKLLGTYLAANGNPLTYTGSVIPDTANGHTYFLDGFAQYAQYESLGIDVYDQASEALIGAVPFLGLNSTGAVDLMRWGINGFAFRLLDTTGTNPSANQIVIVTSDLVTSSGITPIPILASVSPAKVYAGGPTYSMQLTGSGFTNASTVLINGSPRATTYVSGTSLTAQVLDSDIAATGQLNVQVTTPAPGGGTSDYAYVSIDTPPQTNPTVTLTPSATAITTAQSLTATVTVSGGSGKATPTGSVTFSGGGFTAAAALSSGTATINIPAGSLAVGVDPLAVTYTPDSASSTIYNGATGAASVTVTTAVKSASAVTMTPASSTITNEQTNTVSITVAGLNGQPSPTGTVTLMSGTYNAQQTLATGAASFTIPAGALSSGANKLTATYSGDETYAGASGTANITVSQVVIATLTPAGVPPGGSTTTNVTLSAGSTYSGTMNMSCTLVGSPAGAQSLPTCSLNPTSVKIATGGTGATVLTVQTKAASTTALIAPTRMNLFGFGGGTILAGLFLIGVPARRRRWMPMLALLLIVVVAGVVGCAGSDSSNSGSGGSGSGPGGSSIPATTAGTYTFTLTGVDSANSSITTSANAVVIVQ</sequence>
<dbReference type="Pfam" id="PF25778">
    <property type="entry name" value="DUF7948"/>
    <property type="match status" value="1"/>
</dbReference>
<feature type="domain" description="DUF7948" evidence="3">
    <location>
        <begin position="1"/>
        <end position="155"/>
    </location>
</feature>
<feature type="transmembrane region" description="Helical" evidence="1">
    <location>
        <begin position="1691"/>
        <end position="1708"/>
    </location>
</feature>
<accession>A0A917HST9</accession>
<keyword evidence="5" id="KW-1185">Reference proteome</keyword>
<proteinExistence type="predicted"/>